<protein>
    <submittedName>
        <fullName evidence="2">Uncharacterized protein</fullName>
    </submittedName>
</protein>
<proteinExistence type="predicted"/>
<name>A0AC34QHR3_9BILA</name>
<reference evidence="2" key="1">
    <citation type="submission" date="2022-11" db="UniProtKB">
        <authorList>
            <consortium name="WormBaseParasite"/>
        </authorList>
    </citation>
    <scope>IDENTIFICATION</scope>
</reference>
<sequence>MPVIKLKMLQIELEKKFIKGLKKPNQKLTKPRKKRKKLLNKVKEFFQRLVMPSVMLPLQSAMQLAESSTKIFVFEPNLSQMHIIFVR</sequence>
<dbReference type="WBParaSite" id="JU765_v2.g16439.t1">
    <property type="protein sequence ID" value="JU765_v2.g16439.t1"/>
    <property type="gene ID" value="JU765_v2.g16439"/>
</dbReference>
<accession>A0AC34QHR3</accession>
<dbReference type="Proteomes" id="UP000887576">
    <property type="component" value="Unplaced"/>
</dbReference>
<evidence type="ECO:0000313" key="1">
    <source>
        <dbReference type="Proteomes" id="UP000887576"/>
    </source>
</evidence>
<organism evidence="1 2">
    <name type="scientific">Panagrolaimus sp. JU765</name>
    <dbReference type="NCBI Taxonomy" id="591449"/>
    <lineage>
        <taxon>Eukaryota</taxon>
        <taxon>Metazoa</taxon>
        <taxon>Ecdysozoa</taxon>
        <taxon>Nematoda</taxon>
        <taxon>Chromadorea</taxon>
        <taxon>Rhabditida</taxon>
        <taxon>Tylenchina</taxon>
        <taxon>Panagrolaimomorpha</taxon>
        <taxon>Panagrolaimoidea</taxon>
        <taxon>Panagrolaimidae</taxon>
        <taxon>Panagrolaimus</taxon>
    </lineage>
</organism>
<evidence type="ECO:0000313" key="2">
    <source>
        <dbReference type="WBParaSite" id="JU765_v2.g16439.t1"/>
    </source>
</evidence>